<dbReference type="InterPro" id="IPR036388">
    <property type="entry name" value="WH-like_DNA-bd_sf"/>
</dbReference>
<feature type="domain" description="Transposase Tc1-like" evidence="2">
    <location>
        <begin position="70"/>
        <end position="140"/>
    </location>
</feature>
<evidence type="ECO:0000313" key="4">
    <source>
        <dbReference type="EMBL" id="KAJ8349311.1"/>
    </source>
</evidence>
<dbReference type="OrthoDB" id="3263820at2759"/>
<dbReference type="GO" id="GO:0015074">
    <property type="term" value="P:DNA integration"/>
    <property type="evidence" value="ECO:0007669"/>
    <property type="project" value="InterPro"/>
</dbReference>
<dbReference type="EMBL" id="JAINUF010000009">
    <property type="protein sequence ID" value="KAJ8349311.1"/>
    <property type="molecule type" value="Genomic_DNA"/>
</dbReference>
<evidence type="ECO:0000259" key="2">
    <source>
        <dbReference type="Pfam" id="PF01498"/>
    </source>
</evidence>
<dbReference type="GO" id="GO:0006313">
    <property type="term" value="P:DNA transposition"/>
    <property type="evidence" value="ECO:0007669"/>
    <property type="project" value="InterPro"/>
</dbReference>
<accession>A0A9Q1IQD1</accession>
<keyword evidence="5" id="KW-1185">Reference proteome</keyword>
<protein>
    <recommendedName>
        <fullName evidence="6">Transposase Tc1-like domain-containing protein</fullName>
    </recommendedName>
</protein>
<feature type="compositionally biased region" description="Basic residues" evidence="1">
    <location>
        <begin position="149"/>
        <end position="165"/>
    </location>
</feature>
<feature type="domain" description="Sleeping Beauty transposase HTH" evidence="3">
    <location>
        <begin position="1"/>
        <end position="52"/>
    </location>
</feature>
<evidence type="ECO:0000259" key="3">
    <source>
        <dbReference type="Pfam" id="PF25787"/>
    </source>
</evidence>
<organism evidence="4 5">
    <name type="scientific">Synaphobranchus kaupii</name>
    <name type="common">Kaup's arrowtooth eel</name>
    <dbReference type="NCBI Taxonomy" id="118154"/>
    <lineage>
        <taxon>Eukaryota</taxon>
        <taxon>Metazoa</taxon>
        <taxon>Chordata</taxon>
        <taxon>Craniata</taxon>
        <taxon>Vertebrata</taxon>
        <taxon>Euteleostomi</taxon>
        <taxon>Actinopterygii</taxon>
        <taxon>Neopterygii</taxon>
        <taxon>Teleostei</taxon>
        <taxon>Anguilliformes</taxon>
        <taxon>Synaphobranchidae</taxon>
        <taxon>Synaphobranchus</taxon>
    </lineage>
</organism>
<dbReference type="PANTHER" id="PTHR23022:SF135">
    <property type="entry name" value="SI:DKEY-77F5.3"/>
    <property type="match status" value="1"/>
</dbReference>
<dbReference type="InterPro" id="IPR052338">
    <property type="entry name" value="Transposase_5"/>
</dbReference>
<dbReference type="GO" id="GO:0003677">
    <property type="term" value="F:DNA binding"/>
    <property type="evidence" value="ECO:0007669"/>
    <property type="project" value="InterPro"/>
</dbReference>
<sequence length="202" mass="23025">MGKTKELSKDVRDKIVDLHKAGMGYKTIGKQLGEKETTVGAIIRKWKKHKMTINRPRSGAPRKISPHGVSMIMRKVKDQPRTTREELVNDLKAAGTTVTKKTIGNTLRRNGLKSCSARKVPLLKKAHVQARLKFANEHLNDSEKAWEKKPKRKMRKVKQTIRHHQVTPVESSSEESTGDQDMEEATPARRIPQRFFSAYHQA</sequence>
<comment type="caution">
    <text evidence="4">The sequence shown here is derived from an EMBL/GenBank/DDBJ whole genome shotgun (WGS) entry which is preliminary data.</text>
</comment>
<dbReference type="InterPro" id="IPR009057">
    <property type="entry name" value="Homeodomain-like_sf"/>
</dbReference>
<name>A0A9Q1IQD1_SYNKA</name>
<feature type="region of interest" description="Disordered" evidence="1">
    <location>
        <begin position="140"/>
        <end position="202"/>
    </location>
</feature>
<dbReference type="Pfam" id="PF01498">
    <property type="entry name" value="HTH_Tnp_Tc3_2"/>
    <property type="match status" value="1"/>
</dbReference>
<evidence type="ECO:0008006" key="6">
    <source>
        <dbReference type="Google" id="ProtNLM"/>
    </source>
</evidence>
<reference evidence="4" key="1">
    <citation type="journal article" date="2023" name="Science">
        <title>Genome structures resolve the early diversification of teleost fishes.</title>
        <authorList>
            <person name="Parey E."/>
            <person name="Louis A."/>
            <person name="Montfort J."/>
            <person name="Bouchez O."/>
            <person name="Roques C."/>
            <person name="Iampietro C."/>
            <person name="Lluch J."/>
            <person name="Castinel A."/>
            <person name="Donnadieu C."/>
            <person name="Desvignes T."/>
            <person name="Floi Bucao C."/>
            <person name="Jouanno E."/>
            <person name="Wen M."/>
            <person name="Mejri S."/>
            <person name="Dirks R."/>
            <person name="Jansen H."/>
            <person name="Henkel C."/>
            <person name="Chen W.J."/>
            <person name="Zahm M."/>
            <person name="Cabau C."/>
            <person name="Klopp C."/>
            <person name="Thompson A.W."/>
            <person name="Robinson-Rechavi M."/>
            <person name="Braasch I."/>
            <person name="Lecointre G."/>
            <person name="Bobe J."/>
            <person name="Postlethwait J.H."/>
            <person name="Berthelot C."/>
            <person name="Roest Crollius H."/>
            <person name="Guiguen Y."/>
        </authorList>
    </citation>
    <scope>NUCLEOTIDE SEQUENCE</scope>
    <source>
        <strain evidence="4">WJC10195</strain>
    </source>
</reference>
<feature type="compositionally biased region" description="Acidic residues" evidence="1">
    <location>
        <begin position="172"/>
        <end position="184"/>
    </location>
</feature>
<evidence type="ECO:0000256" key="1">
    <source>
        <dbReference type="SAM" id="MobiDB-lite"/>
    </source>
</evidence>
<gene>
    <name evidence="4" type="ORF">SKAU_G00244410</name>
</gene>
<dbReference type="Proteomes" id="UP001152622">
    <property type="component" value="Chromosome 9"/>
</dbReference>
<dbReference type="AlphaFoldDB" id="A0A9Q1IQD1"/>
<dbReference type="InterPro" id="IPR002492">
    <property type="entry name" value="Transposase_Tc1-like"/>
</dbReference>
<proteinExistence type="predicted"/>
<dbReference type="PANTHER" id="PTHR23022">
    <property type="entry name" value="TRANSPOSABLE ELEMENT-RELATED"/>
    <property type="match status" value="1"/>
</dbReference>
<dbReference type="InterPro" id="IPR057667">
    <property type="entry name" value="HTH_SB"/>
</dbReference>
<dbReference type="Gene3D" id="1.10.10.10">
    <property type="entry name" value="Winged helix-like DNA-binding domain superfamily/Winged helix DNA-binding domain"/>
    <property type="match status" value="1"/>
</dbReference>
<dbReference type="Pfam" id="PF25787">
    <property type="entry name" value="HTH_SB"/>
    <property type="match status" value="1"/>
</dbReference>
<dbReference type="SUPFAM" id="SSF46689">
    <property type="entry name" value="Homeodomain-like"/>
    <property type="match status" value="1"/>
</dbReference>
<evidence type="ECO:0000313" key="5">
    <source>
        <dbReference type="Proteomes" id="UP001152622"/>
    </source>
</evidence>